<accession>A0AC60QAB1</accession>
<gene>
    <name evidence="1" type="ORF">HPB47_022360</name>
</gene>
<keyword evidence="2" id="KW-1185">Reference proteome</keyword>
<feature type="non-terminal residue" evidence="1">
    <location>
        <position position="1"/>
    </location>
</feature>
<organism evidence="1 2">
    <name type="scientific">Ixodes persulcatus</name>
    <name type="common">Taiga tick</name>
    <dbReference type="NCBI Taxonomy" id="34615"/>
    <lineage>
        <taxon>Eukaryota</taxon>
        <taxon>Metazoa</taxon>
        <taxon>Ecdysozoa</taxon>
        <taxon>Arthropoda</taxon>
        <taxon>Chelicerata</taxon>
        <taxon>Arachnida</taxon>
        <taxon>Acari</taxon>
        <taxon>Parasitiformes</taxon>
        <taxon>Ixodida</taxon>
        <taxon>Ixodoidea</taxon>
        <taxon>Ixodidae</taxon>
        <taxon>Ixodinae</taxon>
        <taxon>Ixodes</taxon>
    </lineage>
</organism>
<reference evidence="1 2" key="1">
    <citation type="journal article" date="2020" name="Cell">
        <title>Large-Scale Comparative Analyses of Tick Genomes Elucidate Their Genetic Diversity and Vector Capacities.</title>
        <authorList>
            <consortium name="Tick Genome and Microbiome Consortium (TIGMIC)"/>
            <person name="Jia N."/>
            <person name="Wang J."/>
            <person name="Shi W."/>
            <person name="Du L."/>
            <person name="Sun Y."/>
            <person name="Zhan W."/>
            <person name="Jiang J.F."/>
            <person name="Wang Q."/>
            <person name="Zhang B."/>
            <person name="Ji P."/>
            <person name="Bell-Sakyi L."/>
            <person name="Cui X.M."/>
            <person name="Yuan T.T."/>
            <person name="Jiang B.G."/>
            <person name="Yang W.F."/>
            <person name="Lam T.T."/>
            <person name="Chang Q.C."/>
            <person name="Ding S.J."/>
            <person name="Wang X.J."/>
            <person name="Zhu J.G."/>
            <person name="Ruan X.D."/>
            <person name="Zhao L."/>
            <person name="Wei J.T."/>
            <person name="Ye R.Z."/>
            <person name="Que T.C."/>
            <person name="Du C.H."/>
            <person name="Zhou Y.H."/>
            <person name="Cheng J.X."/>
            <person name="Dai P.F."/>
            <person name="Guo W.B."/>
            <person name="Han X.H."/>
            <person name="Huang E.J."/>
            <person name="Li L.F."/>
            <person name="Wei W."/>
            <person name="Gao Y.C."/>
            <person name="Liu J.Z."/>
            <person name="Shao H.Z."/>
            <person name="Wang X."/>
            <person name="Wang C.C."/>
            <person name="Yang T.C."/>
            <person name="Huo Q.B."/>
            <person name="Li W."/>
            <person name="Chen H.Y."/>
            <person name="Chen S.E."/>
            <person name="Zhou L.G."/>
            <person name="Ni X.B."/>
            <person name="Tian J.H."/>
            <person name="Sheng Y."/>
            <person name="Liu T."/>
            <person name="Pan Y.S."/>
            <person name="Xia L.Y."/>
            <person name="Li J."/>
            <person name="Zhao F."/>
            <person name="Cao W.C."/>
        </authorList>
    </citation>
    <scope>NUCLEOTIDE SEQUENCE [LARGE SCALE GENOMIC DNA]</scope>
    <source>
        <strain evidence="1">Iper-2018</strain>
    </source>
</reference>
<evidence type="ECO:0000313" key="1">
    <source>
        <dbReference type="EMBL" id="KAG0430795.1"/>
    </source>
</evidence>
<dbReference type="Proteomes" id="UP000805193">
    <property type="component" value="Unassembled WGS sequence"/>
</dbReference>
<proteinExistence type="predicted"/>
<evidence type="ECO:0000313" key="2">
    <source>
        <dbReference type="Proteomes" id="UP000805193"/>
    </source>
</evidence>
<protein>
    <submittedName>
        <fullName evidence="1">Uncharacterized protein</fullName>
    </submittedName>
</protein>
<comment type="caution">
    <text evidence="1">The sequence shown here is derived from an EMBL/GenBank/DDBJ whole genome shotgun (WGS) entry which is preliminary data.</text>
</comment>
<sequence length="1100" mass="123476">VVVEGEVIAPEDLNADWIPVHTARKKARQPKIPSPKPSNPTERLASRSSPRPGFKPRPPQLPRLPDDDYKIVIRPRGGLNLSSMSTGKLQDLIFNAAQTNYDAARADQIRINATQNSILISTPSEERARTYFNLHTLRIGEENYPLATYVADPANTSRGIIFDVPEYDTPENISRYLIDYNHDPAILLARRMGKTNSVQIVFDSPEVPHWVSYHGAPYRCVLFKHKTEACNICWKIGHRADVCPSPRTNKCPRCGMDNPPTDHDCEVKCAVCRGPHPTGSPRCKKRFQEHPAIRRRQAQHPVDDSSKSSTPPNPRGRSRERKSIPSKPGFRSRSRTHSRPRPRSRSRSKPRQAPQDEPPRPPAAPKQVSWASVASGPPGGDARDNELAALRREHPLLSLSHNPLRSPYPRLIAPPSLPSRSSELAQLTAQMDQLTNLSSQAESSNPPPPPQSIPYLQQCIPEYGFTSPPPATPQHLTASYKSLGGVDVEHDFLEILPQRKGDPRLYILNVYSPPEAGPHGLVIVGDFNASHTAWGYRTCTPKGRDIWTQAQQHHITLVTDPLQQTRIGSRVTVDTTPDLTFTHNTALLKWRNLGEPLGSDNYILETTVGGCLGKSRRNRLRITKWDDFRANIQLNTTDIPDEAHLEAIDARLLHLWEARSSLHKRWKTQRHNRKLRRKIAYLDREIEQYSLQLLTQQWGQIYDKMQGQLGLKRIWLLLRHLLDPTSSKHEQQHRLNKFLHQWPGTEDELLQELQSRYIGVPRTTSLPPYAGLSPSTSTDRLLKLGVHNTAEELAEAHLTAQYERLSTTQAGRHILKSLQINFPSNPSHKCSLPLDIRQSLQVSPIPRNMHPQYHEQRRLKRAEALHKRLGGREDVAYVDAAEYTRREAFALSAVNNAGSLLTSATLYTTLSEEAEEFAIALAMTNTSATTIVSDSKTAIRNSMKGRVSPYTLRLLTKHPPHLSVHLIWTPAHSSLPGNEAAHTSARGLTDRAGDPAPPGMEFRTARDRLLQTNSYPNPVLYSHIHPGLFTPSCALCHGRADLTHIIWNFPKDPWSDGPGIATLGQWEATLLSSDPVLQDRVTQRAEWVAGVHGLLATRRG</sequence>
<name>A0AC60QAB1_IXOPE</name>
<dbReference type="EMBL" id="JABSTQ010009288">
    <property type="protein sequence ID" value="KAG0430795.1"/>
    <property type="molecule type" value="Genomic_DNA"/>
</dbReference>